<dbReference type="GO" id="GO:0016020">
    <property type="term" value="C:membrane"/>
    <property type="evidence" value="ECO:0007669"/>
    <property type="project" value="TreeGrafter"/>
</dbReference>
<dbReference type="GeneID" id="115461281"/>
<dbReference type="PANTHER" id="PTHR28358:SF1">
    <property type="entry name" value="TRANSMEMBRANE PROTEIN 127"/>
    <property type="match status" value="1"/>
</dbReference>
<sequence length="234" mass="25426">MEEPPPQPVGGSVSVESPPPERCLSAAFVQCFAVVTMCAAVADPSWIEVHELSRITGGDCCVFGVAYVLHLAGNFSNWHSGYFYLFEENGVTLMVLMATCCYLSISMGLLAFLLDFLLIKKLEVLGVKIAALIHVFTALSSSSAVVLCTCLFVIILNNAKAYPSQETDLIAAFGESFFFAIFSFALSVFAAILSFHSGRTFRSASSVRNVRPKREESAPLLEEYEGIAEIQEHG</sequence>
<dbReference type="InterPro" id="IPR033331">
    <property type="entry name" value="TMEM127"/>
</dbReference>
<organism evidence="2 3">
    <name type="scientific">Microcaecilia unicolor</name>
    <dbReference type="NCBI Taxonomy" id="1415580"/>
    <lineage>
        <taxon>Eukaryota</taxon>
        <taxon>Metazoa</taxon>
        <taxon>Chordata</taxon>
        <taxon>Craniata</taxon>
        <taxon>Vertebrata</taxon>
        <taxon>Euteleostomi</taxon>
        <taxon>Amphibia</taxon>
        <taxon>Gymnophiona</taxon>
        <taxon>Siphonopidae</taxon>
        <taxon>Microcaecilia</taxon>
    </lineage>
</organism>
<keyword evidence="1" id="KW-0812">Transmembrane</keyword>
<keyword evidence="1" id="KW-1133">Transmembrane helix</keyword>
<dbReference type="AlphaFoldDB" id="A0A6P7X0F5"/>
<dbReference type="GO" id="GO:0032007">
    <property type="term" value="P:negative regulation of TOR signaling"/>
    <property type="evidence" value="ECO:0007669"/>
    <property type="project" value="InterPro"/>
</dbReference>
<gene>
    <name evidence="3" type="primary">LOC115461281</name>
</gene>
<proteinExistence type="predicted"/>
<evidence type="ECO:0000313" key="2">
    <source>
        <dbReference type="Proteomes" id="UP000515156"/>
    </source>
</evidence>
<accession>A0A6P7X0F5</accession>
<dbReference type="Proteomes" id="UP000515156">
    <property type="component" value="Chromosome 2"/>
</dbReference>
<dbReference type="InParanoid" id="A0A6P7X0F5"/>
<feature type="transmembrane region" description="Helical" evidence="1">
    <location>
        <begin position="131"/>
        <end position="156"/>
    </location>
</feature>
<feature type="transmembrane region" description="Helical" evidence="1">
    <location>
        <begin position="176"/>
        <end position="195"/>
    </location>
</feature>
<keyword evidence="1" id="KW-0472">Membrane</keyword>
<dbReference type="RefSeq" id="XP_030046856.1">
    <property type="nucleotide sequence ID" value="XM_030190996.1"/>
</dbReference>
<feature type="transmembrane region" description="Helical" evidence="1">
    <location>
        <begin position="93"/>
        <end position="119"/>
    </location>
</feature>
<keyword evidence="2" id="KW-1185">Reference proteome</keyword>
<name>A0A6P7X0F5_9AMPH</name>
<reference evidence="3" key="1">
    <citation type="submission" date="2025-08" db="UniProtKB">
        <authorList>
            <consortium name="RefSeq"/>
        </authorList>
    </citation>
    <scope>IDENTIFICATION</scope>
</reference>
<dbReference type="GO" id="GO:0008285">
    <property type="term" value="P:negative regulation of cell population proliferation"/>
    <property type="evidence" value="ECO:0007669"/>
    <property type="project" value="InterPro"/>
</dbReference>
<dbReference type="PANTHER" id="PTHR28358">
    <property type="entry name" value="TRANSMEMBRANE PROTEIN 127"/>
    <property type="match status" value="1"/>
</dbReference>
<dbReference type="OrthoDB" id="9939165at2759"/>
<evidence type="ECO:0000313" key="3">
    <source>
        <dbReference type="RefSeq" id="XP_030046856.1"/>
    </source>
</evidence>
<evidence type="ECO:0000256" key="1">
    <source>
        <dbReference type="SAM" id="Phobius"/>
    </source>
</evidence>
<dbReference type="KEGG" id="muo:115461281"/>
<protein>
    <submittedName>
        <fullName evidence="3">Transmembrane protein 127-like isoform X1</fullName>
    </submittedName>
</protein>